<dbReference type="AlphaFoldDB" id="A0A645G5C4"/>
<sequence length="63" mass="6965">MLTAGKGRHQIDLHPFHLGLGTSVGYGQVEFFVAAQMLLHQRNKLFHYLSSTADLGNALELTI</sequence>
<reference evidence="1" key="1">
    <citation type="submission" date="2019-08" db="EMBL/GenBank/DDBJ databases">
        <authorList>
            <person name="Kucharzyk K."/>
            <person name="Murdoch R.W."/>
            <person name="Higgins S."/>
            <person name="Loffler F."/>
        </authorList>
    </citation>
    <scope>NUCLEOTIDE SEQUENCE</scope>
</reference>
<organism evidence="1">
    <name type="scientific">bioreactor metagenome</name>
    <dbReference type="NCBI Taxonomy" id="1076179"/>
    <lineage>
        <taxon>unclassified sequences</taxon>
        <taxon>metagenomes</taxon>
        <taxon>ecological metagenomes</taxon>
    </lineage>
</organism>
<evidence type="ECO:0000313" key="1">
    <source>
        <dbReference type="EMBL" id="MPN22058.1"/>
    </source>
</evidence>
<gene>
    <name evidence="1" type="ORF">SDC9_169441</name>
</gene>
<name>A0A645G5C4_9ZZZZ</name>
<accession>A0A645G5C4</accession>
<protein>
    <submittedName>
        <fullName evidence="1">Uncharacterized protein</fullName>
    </submittedName>
</protein>
<dbReference type="EMBL" id="VSSQ01070206">
    <property type="protein sequence ID" value="MPN22058.1"/>
    <property type="molecule type" value="Genomic_DNA"/>
</dbReference>
<comment type="caution">
    <text evidence="1">The sequence shown here is derived from an EMBL/GenBank/DDBJ whole genome shotgun (WGS) entry which is preliminary data.</text>
</comment>
<proteinExistence type="predicted"/>